<evidence type="ECO:0000259" key="1">
    <source>
        <dbReference type="Pfam" id="PF07110"/>
    </source>
</evidence>
<keyword evidence="3" id="KW-1185">Reference proteome</keyword>
<dbReference type="AlphaFoldDB" id="A0A4D7B7P4"/>
<sequence length="223" mass="25072">MMNRLSLLRRKTGLENADFAARWRDADGTLAARLPGLRGYLRHRVTDPGPRGDWNIDGICELQFANADTMRAALGSQAFAAMTAAAAQFRDPASIVVCEKHEAIPCTADDLPAVKRMSILRRRPEVSPEEFRREWLGRHAELVRTWPKLLGYTQNLVIARYDEHTREASHDDIPVDGVVELWFRSKEDAAEVVTTAAFARTKEHTETIVASVAPYFVETTRIA</sequence>
<protein>
    <submittedName>
        <fullName evidence="2">EthD family reductase</fullName>
    </submittedName>
</protein>
<evidence type="ECO:0000313" key="2">
    <source>
        <dbReference type="EMBL" id="QCI64162.1"/>
    </source>
</evidence>
<dbReference type="OrthoDB" id="6369070at2"/>
<dbReference type="KEGG" id="pstg:E8M01_07835"/>
<proteinExistence type="predicted"/>
<feature type="domain" description="EthD" evidence="1">
    <location>
        <begin position="123"/>
        <end position="203"/>
    </location>
</feature>
<dbReference type="RefSeq" id="WP_136959618.1">
    <property type="nucleotide sequence ID" value="NZ_CP039690.1"/>
</dbReference>
<dbReference type="EMBL" id="CP039690">
    <property type="protein sequence ID" value="QCI64162.1"/>
    <property type="molecule type" value="Genomic_DNA"/>
</dbReference>
<evidence type="ECO:0000313" key="3">
    <source>
        <dbReference type="Proteomes" id="UP000298781"/>
    </source>
</evidence>
<organism evidence="2 3">
    <name type="scientific">Phreatobacter stygius</name>
    <dbReference type="NCBI Taxonomy" id="1940610"/>
    <lineage>
        <taxon>Bacteria</taxon>
        <taxon>Pseudomonadati</taxon>
        <taxon>Pseudomonadota</taxon>
        <taxon>Alphaproteobacteria</taxon>
        <taxon>Hyphomicrobiales</taxon>
        <taxon>Phreatobacteraceae</taxon>
        <taxon>Phreatobacter</taxon>
    </lineage>
</organism>
<dbReference type="Pfam" id="PF07110">
    <property type="entry name" value="EthD"/>
    <property type="match status" value="2"/>
</dbReference>
<dbReference type="InterPro" id="IPR011008">
    <property type="entry name" value="Dimeric_a/b-barrel"/>
</dbReference>
<dbReference type="GO" id="GO:0016491">
    <property type="term" value="F:oxidoreductase activity"/>
    <property type="evidence" value="ECO:0007669"/>
    <property type="project" value="InterPro"/>
</dbReference>
<dbReference type="NCBIfam" id="TIGR02118">
    <property type="entry name" value="EthD family reductase"/>
    <property type="match status" value="1"/>
</dbReference>
<feature type="domain" description="EthD" evidence="1">
    <location>
        <begin position="11"/>
        <end position="91"/>
    </location>
</feature>
<name>A0A4D7B7P4_9HYPH</name>
<dbReference type="SUPFAM" id="SSF54909">
    <property type="entry name" value="Dimeric alpha+beta barrel"/>
    <property type="match status" value="2"/>
</dbReference>
<dbReference type="InterPro" id="IPR009799">
    <property type="entry name" value="EthD_dom"/>
</dbReference>
<gene>
    <name evidence="2" type="ORF">E8M01_07835</name>
</gene>
<accession>A0A4D7B7P4</accession>
<reference evidence="2 3" key="1">
    <citation type="submission" date="2019-04" db="EMBL/GenBank/DDBJ databases">
        <title>Phreatobacter aquaticus sp. nov.</title>
        <authorList>
            <person name="Choi A."/>
        </authorList>
    </citation>
    <scope>NUCLEOTIDE SEQUENCE [LARGE SCALE GENOMIC DNA]</scope>
    <source>
        <strain evidence="2 3">KCTC 52518</strain>
    </source>
</reference>
<dbReference type="Gene3D" id="3.30.70.100">
    <property type="match status" value="2"/>
</dbReference>
<dbReference type="Proteomes" id="UP000298781">
    <property type="component" value="Chromosome"/>
</dbReference>